<accession>A0A841MT82</accession>
<keyword evidence="3" id="KW-0472">Membrane</keyword>
<feature type="repeat" description="TPR" evidence="1">
    <location>
        <begin position="105"/>
        <end position="138"/>
    </location>
</feature>
<dbReference type="Gene3D" id="1.25.40.10">
    <property type="entry name" value="Tetratricopeptide repeat domain"/>
    <property type="match status" value="1"/>
</dbReference>
<dbReference type="PANTHER" id="PTHR19959">
    <property type="entry name" value="KINESIN LIGHT CHAIN"/>
    <property type="match status" value="1"/>
</dbReference>
<evidence type="ECO:0000256" key="2">
    <source>
        <dbReference type="SAM" id="Coils"/>
    </source>
</evidence>
<dbReference type="GO" id="GO:0003677">
    <property type="term" value="F:DNA binding"/>
    <property type="evidence" value="ECO:0007669"/>
    <property type="project" value="InterPro"/>
</dbReference>
<dbReference type="PROSITE" id="PS50005">
    <property type="entry name" value="TPR"/>
    <property type="match status" value="1"/>
</dbReference>
<dbReference type="PANTHER" id="PTHR19959:SF119">
    <property type="entry name" value="FUNGAL LIPASE-LIKE DOMAIN-CONTAINING PROTEIN"/>
    <property type="match status" value="1"/>
</dbReference>
<dbReference type="InterPro" id="IPR011990">
    <property type="entry name" value="TPR-like_helical_dom_sf"/>
</dbReference>
<feature type="domain" description="HTH luxR-type" evidence="5">
    <location>
        <begin position="483"/>
        <end position="540"/>
    </location>
</feature>
<feature type="chain" id="PRO_5032328379" evidence="4">
    <location>
        <begin position="21"/>
        <end position="543"/>
    </location>
</feature>
<keyword evidence="1" id="KW-0802">TPR repeat</keyword>
<evidence type="ECO:0000256" key="1">
    <source>
        <dbReference type="PROSITE-ProRule" id="PRU00339"/>
    </source>
</evidence>
<keyword evidence="3" id="KW-1133">Transmembrane helix</keyword>
<dbReference type="InterPro" id="IPR016032">
    <property type="entry name" value="Sig_transdc_resp-reg_C-effctor"/>
</dbReference>
<evidence type="ECO:0000313" key="6">
    <source>
        <dbReference type="EMBL" id="MBB6328959.1"/>
    </source>
</evidence>
<dbReference type="Pfam" id="PF13181">
    <property type="entry name" value="TPR_8"/>
    <property type="match status" value="1"/>
</dbReference>
<evidence type="ECO:0000259" key="5">
    <source>
        <dbReference type="SMART" id="SM00421"/>
    </source>
</evidence>
<dbReference type="EMBL" id="JACIJO010000006">
    <property type="protein sequence ID" value="MBB6328959.1"/>
    <property type="molecule type" value="Genomic_DNA"/>
</dbReference>
<evidence type="ECO:0000313" key="7">
    <source>
        <dbReference type="Proteomes" id="UP000588604"/>
    </source>
</evidence>
<dbReference type="GO" id="GO:0006355">
    <property type="term" value="P:regulation of DNA-templated transcription"/>
    <property type="evidence" value="ECO:0007669"/>
    <property type="project" value="InterPro"/>
</dbReference>
<comment type="caution">
    <text evidence="6">The sequence shown here is derived from an EMBL/GenBank/DDBJ whole genome shotgun (WGS) entry which is preliminary data.</text>
</comment>
<dbReference type="Proteomes" id="UP000588604">
    <property type="component" value="Unassembled WGS sequence"/>
</dbReference>
<keyword evidence="3" id="KW-0812">Transmembrane</keyword>
<protein>
    <submittedName>
        <fullName evidence="6">Tetratricopeptide (TPR) repeat protein</fullName>
    </submittedName>
</protein>
<gene>
    <name evidence="6" type="ORF">FHS59_004623</name>
</gene>
<dbReference type="SMART" id="SM00028">
    <property type="entry name" value="TPR"/>
    <property type="match status" value="6"/>
</dbReference>
<dbReference type="InterPro" id="IPR000792">
    <property type="entry name" value="Tscrpt_reg_LuxR_C"/>
</dbReference>
<keyword evidence="7" id="KW-1185">Reference proteome</keyword>
<proteinExistence type="predicted"/>
<dbReference type="SUPFAM" id="SSF46894">
    <property type="entry name" value="C-terminal effector domain of the bipartite response regulators"/>
    <property type="match status" value="1"/>
</dbReference>
<feature type="coiled-coil region" evidence="2">
    <location>
        <begin position="369"/>
        <end position="396"/>
    </location>
</feature>
<dbReference type="Gene3D" id="1.10.10.10">
    <property type="entry name" value="Winged helix-like DNA-binding domain superfamily/Winged helix DNA-binding domain"/>
    <property type="match status" value="1"/>
</dbReference>
<dbReference type="InterPro" id="IPR036388">
    <property type="entry name" value="WH-like_DNA-bd_sf"/>
</dbReference>
<feature type="transmembrane region" description="Helical" evidence="3">
    <location>
        <begin position="338"/>
        <end position="355"/>
    </location>
</feature>
<dbReference type="SUPFAM" id="SSF48452">
    <property type="entry name" value="TPR-like"/>
    <property type="match status" value="2"/>
</dbReference>
<name>A0A841MT82_9BACT</name>
<organism evidence="6 7">
    <name type="scientific">Algoriphagus iocasae</name>
    <dbReference type="NCBI Taxonomy" id="1836499"/>
    <lineage>
        <taxon>Bacteria</taxon>
        <taxon>Pseudomonadati</taxon>
        <taxon>Bacteroidota</taxon>
        <taxon>Cytophagia</taxon>
        <taxon>Cytophagales</taxon>
        <taxon>Cyclobacteriaceae</taxon>
        <taxon>Algoriphagus</taxon>
    </lineage>
</organism>
<dbReference type="SMART" id="SM00421">
    <property type="entry name" value="HTH_LUXR"/>
    <property type="match status" value="1"/>
</dbReference>
<feature type="signal peptide" evidence="4">
    <location>
        <begin position="1"/>
        <end position="20"/>
    </location>
</feature>
<dbReference type="AlphaFoldDB" id="A0A841MT82"/>
<dbReference type="InterPro" id="IPR019734">
    <property type="entry name" value="TPR_rpt"/>
</dbReference>
<sequence>MLLRLLFSLFCCLITVLSIAQKIDSQVAQKLEEANNIADSEPERSFSLVSEVLQNNISEGPLIKAKAHQLQGQLLFQFALYQEAVEALYISEELFKELNCQPCLAETHNSLGEIYYKIKSPEAAMARHEQALSIYKNTNNVLGMAKTLGFIGTMYEKLEDYSKALSYQWEAMDLVKSAKDITAFAIVLENIGSIKEDLEEYDSAKYFFQKSYELHLIAGDSSNMIGNLNNLGDAYRKSGDFEKGLEYSKLAMDMSDRLGNTYQLRSATVDVAKSLQLLGEFSEAYDYLELSRQLNDQIFSEEAARQLAIREVQYELNKKITQLAEFEHRHEKEILTRWLLSLIVLALIVLAWLMLNRQKIKIRSSRDLLERQKELLEIKEKLIATEKENINLLEARMAAEVESHSQSLSAQTLHVIEKNQMLGEIQQKLKRILEEDSKEQKKRIRNLIKQIDYNFSQDTDWEDYKNSFEKVHQDFFKNLHKSSKDLTPGELKLASLMRMNLSSKEIASTLGISQESLRISRYRLRKKLNLEKGENLQQFLLCI</sequence>
<evidence type="ECO:0000256" key="4">
    <source>
        <dbReference type="SAM" id="SignalP"/>
    </source>
</evidence>
<evidence type="ECO:0000256" key="3">
    <source>
        <dbReference type="SAM" id="Phobius"/>
    </source>
</evidence>
<dbReference type="RefSeq" id="WP_184498581.1">
    <property type="nucleotide sequence ID" value="NZ_JACIJO010000006.1"/>
</dbReference>
<keyword evidence="2" id="KW-0175">Coiled coil</keyword>
<reference evidence="6 7" key="1">
    <citation type="submission" date="2020-08" db="EMBL/GenBank/DDBJ databases">
        <title>Genomic Encyclopedia of Type Strains, Phase IV (KMG-IV): sequencing the most valuable type-strain genomes for metagenomic binning, comparative biology and taxonomic classification.</title>
        <authorList>
            <person name="Goeker M."/>
        </authorList>
    </citation>
    <scope>NUCLEOTIDE SEQUENCE [LARGE SCALE GENOMIC DNA]</scope>
    <source>
        <strain evidence="6 7">DSM 102044</strain>
    </source>
</reference>
<keyword evidence="4" id="KW-0732">Signal</keyword>